<organism evidence="2 3">
    <name type="scientific">Lojkania enalia</name>
    <dbReference type="NCBI Taxonomy" id="147567"/>
    <lineage>
        <taxon>Eukaryota</taxon>
        <taxon>Fungi</taxon>
        <taxon>Dikarya</taxon>
        <taxon>Ascomycota</taxon>
        <taxon>Pezizomycotina</taxon>
        <taxon>Dothideomycetes</taxon>
        <taxon>Pleosporomycetidae</taxon>
        <taxon>Pleosporales</taxon>
        <taxon>Pleosporales incertae sedis</taxon>
        <taxon>Lojkania</taxon>
    </lineage>
</organism>
<evidence type="ECO:0000256" key="1">
    <source>
        <dbReference type="SAM" id="MobiDB-lite"/>
    </source>
</evidence>
<feature type="compositionally biased region" description="Pro residues" evidence="1">
    <location>
        <begin position="204"/>
        <end position="217"/>
    </location>
</feature>
<name>A0A9P4NCZ7_9PLEO</name>
<dbReference type="Proteomes" id="UP000800093">
    <property type="component" value="Unassembled WGS sequence"/>
</dbReference>
<accession>A0A9P4NCZ7</accession>
<protein>
    <submittedName>
        <fullName evidence="2">Uncharacterized protein</fullName>
    </submittedName>
</protein>
<sequence length="307" mass="33267">MEGAEVVKKRGRPKKVPVEEVVEEAKIKGTRKASTKATTKVSAKTTAKATVASKPTKSLKAKEDTKKVEVKAALAKTAKPASTTPSTSKILREVAVKGTLKISPQSKPPATPESKPAAPIQFSQPSPTTLSTATPPSLTSVSPSTSPKPRITTVPLPANPINPSAPPAARPKPPTRIPHASPKPPSATKSPPSPPFAKTEASPNPQPAREPPNPNTPLPQKYKPAARRVTAIMVGLPILLVTSWELYTRYWKWARLTGLACRHTIPTRYPQSEIPRHLNVTFHKFHNWSDESKRLWYISSPYVPFAD</sequence>
<reference evidence="3" key="1">
    <citation type="journal article" date="2020" name="Stud. Mycol.">
        <title>101 Dothideomycetes genomes: A test case for predicting lifestyles and emergence of pathogens.</title>
        <authorList>
            <person name="Haridas S."/>
            <person name="Albert R."/>
            <person name="Binder M."/>
            <person name="Bloem J."/>
            <person name="LaButti K."/>
            <person name="Salamov A."/>
            <person name="Andreopoulos B."/>
            <person name="Baker S."/>
            <person name="Barry K."/>
            <person name="Bills G."/>
            <person name="Bluhm B."/>
            <person name="Cannon C."/>
            <person name="Castanera R."/>
            <person name="Culley D."/>
            <person name="Daum C."/>
            <person name="Ezra D."/>
            <person name="Gonzalez J."/>
            <person name="Henrissat B."/>
            <person name="Kuo A."/>
            <person name="Liang C."/>
            <person name="Lipzen A."/>
            <person name="Lutzoni F."/>
            <person name="Magnuson J."/>
            <person name="Mondo S."/>
            <person name="Nolan M."/>
            <person name="Ohm R."/>
            <person name="Pangilinan J."/>
            <person name="Park H.-J."/>
            <person name="Ramirez L."/>
            <person name="Alfaro M."/>
            <person name="Sun H."/>
            <person name="Tritt A."/>
            <person name="Yoshinaga Y."/>
            <person name="Zwiers L.-H."/>
            <person name="Turgeon B."/>
            <person name="Goodwin S."/>
            <person name="Spatafora J."/>
            <person name="Crous P."/>
            <person name="Grigoriev I."/>
        </authorList>
    </citation>
    <scope>NUCLEOTIDE SEQUENCE [LARGE SCALE GENOMIC DNA]</scope>
    <source>
        <strain evidence="3">CBS 304.66</strain>
    </source>
</reference>
<keyword evidence="3" id="KW-1185">Reference proteome</keyword>
<dbReference type="AlphaFoldDB" id="A0A9P4NCZ7"/>
<dbReference type="EMBL" id="ML986578">
    <property type="protein sequence ID" value="KAF2270933.1"/>
    <property type="molecule type" value="Genomic_DNA"/>
</dbReference>
<evidence type="ECO:0000313" key="3">
    <source>
        <dbReference type="Proteomes" id="UP000800093"/>
    </source>
</evidence>
<feature type="compositionally biased region" description="Low complexity" evidence="1">
    <location>
        <begin position="123"/>
        <end position="147"/>
    </location>
</feature>
<proteinExistence type="predicted"/>
<feature type="compositionally biased region" description="Low complexity" evidence="1">
    <location>
        <begin position="35"/>
        <end position="58"/>
    </location>
</feature>
<dbReference type="OrthoDB" id="3784821at2759"/>
<feature type="region of interest" description="Disordered" evidence="1">
    <location>
        <begin position="99"/>
        <end position="221"/>
    </location>
</feature>
<feature type="compositionally biased region" description="Pro residues" evidence="1">
    <location>
        <begin position="157"/>
        <end position="195"/>
    </location>
</feature>
<feature type="region of interest" description="Disordered" evidence="1">
    <location>
        <begin position="29"/>
        <end position="67"/>
    </location>
</feature>
<evidence type="ECO:0000313" key="2">
    <source>
        <dbReference type="EMBL" id="KAF2270933.1"/>
    </source>
</evidence>
<comment type="caution">
    <text evidence="2">The sequence shown here is derived from an EMBL/GenBank/DDBJ whole genome shotgun (WGS) entry which is preliminary data.</text>
</comment>
<gene>
    <name evidence="2" type="ORF">CC78DRAFT_538638</name>
</gene>